<organism evidence="2 3">
    <name type="scientific">Chitinivibrio alkaliphilus ACht1</name>
    <dbReference type="NCBI Taxonomy" id="1313304"/>
    <lineage>
        <taxon>Bacteria</taxon>
        <taxon>Pseudomonadati</taxon>
        <taxon>Fibrobacterota</taxon>
        <taxon>Chitinivibrionia</taxon>
        <taxon>Chitinivibrionales</taxon>
        <taxon>Chitinivibrionaceae</taxon>
        <taxon>Chitinivibrio</taxon>
    </lineage>
</organism>
<dbReference type="Pfam" id="PF07228">
    <property type="entry name" value="SpoIIE"/>
    <property type="match status" value="1"/>
</dbReference>
<dbReference type="OrthoDB" id="1090916at2"/>
<evidence type="ECO:0000313" key="2">
    <source>
        <dbReference type="EMBL" id="ERP32068.1"/>
    </source>
</evidence>
<dbReference type="InterPro" id="IPR001932">
    <property type="entry name" value="PPM-type_phosphatase-like_dom"/>
</dbReference>
<comment type="caution">
    <text evidence="2">The sequence shown here is derived from an EMBL/GenBank/DDBJ whole genome shotgun (WGS) entry which is preliminary data.</text>
</comment>
<evidence type="ECO:0000259" key="1">
    <source>
        <dbReference type="Pfam" id="PF07228"/>
    </source>
</evidence>
<dbReference type="EMBL" id="ASJR01000007">
    <property type="protein sequence ID" value="ERP32068.1"/>
    <property type="molecule type" value="Genomic_DNA"/>
</dbReference>
<sequence>MVEHPFIELEYSQHYKHTERIGGDVFIKRRCSTDGSITAVLSDGLGSGVKAHVLANLTAHMGHRFLNGAMDIRQSAEIIMNSLPVCKERRISYATFTMLHMDNRGRANLIEYDTPSLILLRNNRPVTTKPRQIVLHRSTAFKEEVLLHTPLDLHHGDRLVFFSDGVPQSGMGSPRFPLGWRPEAVSEFIVDILHRTPQISARALAEKITQRALSHDRSRAQDDITCASLYVRTPRKTLLVSGPSLKTAEDTRMARTCAEFTGKKIICGGTTARIISRIWEKPLQIQLHNRTRHVPPSSTLEGVDLVTEGILTLSKTVEYLGAYPNIPTATKDPAYALTKLLIESDEVHFLIGTKINEAHQDPSMPVEVGIRRNIITRIIEILEKKHLKQTSLEFI</sequence>
<reference evidence="2 3" key="1">
    <citation type="journal article" date="2013" name="Environ. Microbiol.">
        <title>Genome analysis of Chitinivibrio alkaliphilus gen. nov., sp. nov., a novel extremely haloalkaliphilic anaerobic chitinolytic bacterium from the candidate phylum Termite Group 3.</title>
        <authorList>
            <person name="Sorokin D.Y."/>
            <person name="Gumerov V.M."/>
            <person name="Rakitin A.L."/>
            <person name="Beletsky A.V."/>
            <person name="Damste J.S."/>
            <person name="Muyzer G."/>
            <person name="Mardanov A.V."/>
            <person name="Ravin N.V."/>
        </authorList>
    </citation>
    <scope>NUCLEOTIDE SEQUENCE [LARGE SCALE GENOMIC DNA]</scope>
    <source>
        <strain evidence="2 3">ACht1</strain>
    </source>
</reference>
<proteinExistence type="predicted"/>
<dbReference type="SUPFAM" id="SSF81606">
    <property type="entry name" value="PP2C-like"/>
    <property type="match status" value="1"/>
</dbReference>
<protein>
    <submittedName>
        <fullName evidence="2">Stage II sporulation protein E (SpoIIE)</fullName>
    </submittedName>
</protein>
<dbReference type="eggNOG" id="COG2208">
    <property type="taxonomic scope" value="Bacteria"/>
</dbReference>
<name>U7D801_9BACT</name>
<dbReference type="Gene3D" id="3.60.40.10">
    <property type="entry name" value="PPM-type phosphatase domain"/>
    <property type="match status" value="1"/>
</dbReference>
<dbReference type="PATRIC" id="fig|1313304.3.peg.1006"/>
<evidence type="ECO:0000313" key="3">
    <source>
        <dbReference type="Proteomes" id="UP000017148"/>
    </source>
</evidence>
<dbReference type="AlphaFoldDB" id="U7D801"/>
<dbReference type="RefSeq" id="WP_022636543.1">
    <property type="nucleotide sequence ID" value="NZ_ASJR01000007.1"/>
</dbReference>
<dbReference type="InterPro" id="IPR036457">
    <property type="entry name" value="PPM-type-like_dom_sf"/>
</dbReference>
<keyword evidence="3" id="KW-1185">Reference proteome</keyword>
<gene>
    <name evidence="2" type="ORF">CALK_1054</name>
</gene>
<feature type="domain" description="PPM-type phosphatase" evidence="1">
    <location>
        <begin position="34"/>
        <end position="226"/>
    </location>
</feature>
<accession>U7D801</accession>
<dbReference type="Proteomes" id="UP000017148">
    <property type="component" value="Unassembled WGS sequence"/>
</dbReference>
<dbReference type="STRING" id="1313304.CALK_1054"/>